<dbReference type="Proteomes" id="UP000266272">
    <property type="component" value="Unassembled WGS sequence"/>
</dbReference>
<evidence type="ECO:0000256" key="5">
    <source>
        <dbReference type="ARBA" id="ARBA00023242"/>
    </source>
</evidence>
<feature type="region of interest" description="Disordered" evidence="6">
    <location>
        <begin position="568"/>
        <end position="645"/>
    </location>
</feature>
<dbReference type="Pfam" id="PF04855">
    <property type="entry name" value="SNF5"/>
    <property type="match status" value="1"/>
</dbReference>
<dbReference type="PANTHER" id="PTHR10019">
    <property type="entry name" value="SNF5"/>
    <property type="match status" value="1"/>
</dbReference>
<feature type="compositionally biased region" description="Acidic residues" evidence="6">
    <location>
        <begin position="582"/>
        <end position="592"/>
    </location>
</feature>
<dbReference type="GO" id="GO:0000228">
    <property type="term" value="C:nuclear chromosome"/>
    <property type="evidence" value="ECO:0007669"/>
    <property type="project" value="InterPro"/>
</dbReference>
<keyword evidence="3" id="KW-0805">Transcription regulation</keyword>
<dbReference type="OrthoDB" id="515064at2759"/>
<feature type="compositionally biased region" description="Low complexity" evidence="6">
    <location>
        <begin position="687"/>
        <end position="698"/>
    </location>
</feature>
<reference evidence="7 8" key="1">
    <citation type="journal article" date="2018" name="PLoS Pathog.">
        <title>Evolution of structural diversity of trichothecenes, a family of toxins produced by plant pathogenic and entomopathogenic fungi.</title>
        <authorList>
            <person name="Proctor R.H."/>
            <person name="McCormick S.P."/>
            <person name="Kim H.S."/>
            <person name="Cardoza R.E."/>
            <person name="Stanley A.M."/>
            <person name="Lindo L."/>
            <person name="Kelly A."/>
            <person name="Brown D.W."/>
            <person name="Lee T."/>
            <person name="Vaughan M.M."/>
            <person name="Alexander N.J."/>
            <person name="Busman M."/>
            <person name="Gutierrez S."/>
        </authorList>
    </citation>
    <scope>NUCLEOTIDE SEQUENCE [LARGE SCALE GENOMIC DNA]</scope>
    <source>
        <strain evidence="7 8">IBT 40837</strain>
    </source>
</reference>
<organism evidence="7 8">
    <name type="scientific">Trichoderma arundinaceum</name>
    <dbReference type="NCBI Taxonomy" id="490622"/>
    <lineage>
        <taxon>Eukaryota</taxon>
        <taxon>Fungi</taxon>
        <taxon>Dikarya</taxon>
        <taxon>Ascomycota</taxon>
        <taxon>Pezizomycotina</taxon>
        <taxon>Sordariomycetes</taxon>
        <taxon>Hypocreomycetidae</taxon>
        <taxon>Hypocreales</taxon>
        <taxon>Hypocreaceae</taxon>
        <taxon>Trichoderma</taxon>
    </lineage>
</organism>
<keyword evidence="4" id="KW-0804">Transcription</keyword>
<evidence type="ECO:0000313" key="7">
    <source>
        <dbReference type="EMBL" id="RFU81770.1"/>
    </source>
</evidence>
<evidence type="ECO:0000313" key="8">
    <source>
        <dbReference type="Proteomes" id="UP000266272"/>
    </source>
</evidence>
<gene>
    <name evidence="7" type="ORF">TARUN_426</name>
</gene>
<name>A0A395P0A0_TRIAR</name>
<feature type="compositionally biased region" description="Pro residues" evidence="6">
    <location>
        <begin position="699"/>
        <end position="716"/>
    </location>
</feature>
<feature type="region of interest" description="Disordered" evidence="6">
    <location>
        <begin position="678"/>
        <end position="757"/>
    </location>
</feature>
<dbReference type="AlphaFoldDB" id="A0A395P0A0"/>
<dbReference type="STRING" id="490622.A0A395P0A0"/>
<keyword evidence="8" id="KW-1185">Reference proteome</keyword>
<evidence type="ECO:0000256" key="1">
    <source>
        <dbReference type="ARBA" id="ARBA00004123"/>
    </source>
</evidence>
<sequence>MRSIFYNCPAKSLILRHSGRSGGKGAAQRSEYYIASFDQVPSIRSNVVPLVTNPGSSWDLGTWELHPFALLQPDSCPQTTQLASLLLDFGRLPPQQPRRRRRHDESWVKASLEPSAPEFRSICRTAAATRRRQRSRQHQFTMAAVQPSMPAPVTGSGSTATSASASDDTKDAASKPGPADIPVRTKESFDKLMVERYTMRDSIAASALSQQLNQTMKSSHEMREMINEYRSVRNAYQQWFPPSRLYGEGYNGYANGYTENHGPSRVVYPSQKPRPGHRTTPPLKYSRKDMLKQAEQHEDLVPLRLDVEWDRIKLRDTFTWNLHERLLAVELFAAQLVEDMGLKPPASQPVYEQVVQQMREQLNDFYPFAYSEEDALDPELPYLAYKNDEMRILVKLNITIGQHTLVDQFEWEINNPSNSPEEFAASMTRDLSLSGEFTTAIAHCIREQSQLFTKSLYSIGHPFDGRPVEDSDLISAFLQTPLQTVFRPQQQAKEYAPYLYEMSEADLERNETVFSRDQRRQKRSINRRGGPQLPDLKDRQRTIRTLIVSSVLPGAAANIEESRLYKKVAGPPRKRAARDGEISESEESEDSAPDSPAPSNMAGTARTRNMRGAATAAQQRMANLGRSETPDIASHHHETRTSRRFREETEDRVEFFVTLRVNREKLRRLLKGDYRDLATPSVPPDTPSSTSNIRTPTFTAPPKPKALTPVPAPAPTPAASVPQPTGATGAVPPGQIGRLPAPPLIPGQSPPPAPPPPEWLVQSLKELEKQYPNGDRFEAIMKYSHLDPVTELPIQTQPMPEGVKYAWLPRIRCLDCTTKLYTPGPDMTAQKFEAHLRFSGHREKVRQRLATQGAAGPSTS</sequence>
<accession>A0A395P0A0</accession>
<feature type="compositionally biased region" description="Pro residues" evidence="6">
    <location>
        <begin position="740"/>
        <end position="757"/>
    </location>
</feature>
<comment type="caution">
    <text evidence="7">The sequence shown here is derived from an EMBL/GenBank/DDBJ whole genome shotgun (WGS) entry which is preliminary data.</text>
</comment>
<dbReference type="GO" id="GO:0006338">
    <property type="term" value="P:chromatin remodeling"/>
    <property type="evidence" value="ECO:0007669"/>
    <property type="project" value="InterPro"/>
</dbReference>
<feature type="region of interest" description="Disordered" evidence="6">
    <location>
        <begin position="131"/>
        <end position="183"/>
    </location>
</feature>
<evidence type="ECO:0008006" key="9">
    <source>
        <dbReference type="Google" id="ProtNLM"/>
    </source>
</evidence>
<comment type="similarity">
    <text evidence="2">Belongs to the SNF5 family.</text>
</comment>
<comment type="subcellular location">
    <subcellularLocation>
        <location evidence="1">Nucleus</location>
    </subcellularLocation>
</comment>
<evidence type="ECO:0000256" key="3">
    <source>
        <dbReference type="ARBA" id="ARBA00023015"/>
    </source>
</evidence>
<feature type="compositionally biased region" description="Low complexity" evidence="6">
    <location>
        <begin position="154"/>
        <end position="166"/>
    </location>
</feature>
<keyword evidence="5" id="KW-0539">Nucleus</keyword>
<proteinExistence type="inferred from homology"/>
<dbReference type="InterPro" id="IPR006939">
    <property type="entry name" value="SNF5"/>
</dbReference>
<evidence type="ECO:0000256" key="4">
    <source>
        <dbReference type="ARBA" id="ARBA00023163"/>
    </source>
</evidence>
<dbReference type="EMBL" id="PXOA01000027">
    <property type="protein sequence ID" value="RFU81770.1"/>
    <property type="molecule type" value="Genomic_DNA"/>
</dbReference>
<feature type="region of interest" description="Disordered" evidence="6">
    <location>
        <begin position="511"/>
        <end position="538"/>
    </location>
</feature>
<feature type="compositionally biased region" description="Basic and acidic residues" evidence="6">
    <location>
        <begin position="633"/>
        <end position="645"/>
    </location>
</feature>
<evidence type="ECO:0000256" key="6">
    <source>
        <dbReference type="SAM" id="MobiDB-lite"/>
    </source>
</evidence>
<evidence type="ECO:0000256" key="2">
    <source>
        <dbReference type="ARBA" id="ARBA00010239"/>
    </source>
</evidence>
<protein>
    <recommendedName>
        <fullName evidence="9">Swi-snf complex subunit</fullName>
    </recommendedName>
</protein>